<keyword evidence="6 11" id="KW-0798">TonB box</keyword>
<evidence type="ECO:0000256" key="3">
    <source>
        <dbReference type="ARBA" id="ARBA00022448"/>
    </source>
</evidence>
<evidence type="ECO:0000256" key="2">
    <source>
        <dbReference type="ARBA" id="ARBA00009810"/>
    </source>
</evidence>
<dbReference type="PANTHER" id="PTHR32552:SF74">
    <property type="entry name" value="HYDROXAMATE SIDEROPHORE RECEPTOR FHUE"/>
    <property type="match status" value="1"/>
</dbReference>
<dbReference type="Pfam" id="PF07715">
    <property type="entry name" value="Plug"/>
    <property type="match status" value="1"/>
</dbReference>
<evidence type="ECO:0000259" key="14">
    <source>
        <dbReference type="Pfam" id="PF07715"/>
    </source>
</evidence>
<evidence type="ECO:0000256" key="5">
    <source>
        <dbReference type="ARBA" id="ARBA00022692"/>
    </source>
</evidence>
<evidence type="ECO:0000256" key="9">
    <source>
        <dbReference type="ARBA" id="ARBA00023237"/>
    </source>
</evidence>
<feature type="chain" id="PRO_5045092150" evidence="12">
    <location>
        <begin position="23"/>
        <end position="729"/>
    </location>
</feature>
<dbReference type="SUPFAM" id="SSF56935">
    <property type="entry name" value="Porins"/>
    <property type="match status" value="1"/>
</dbReference>
<evidence type="ECO:0000256" key="10">
    <source>
        <dbReference type="PROSITE-ProRule" id="PRU01360"/>
    </source>
</evidence>
<dbReference type="CDD" id="cd01347">
    <property type="entry name" value="ligand_gated_channel"/>
    <property type="match status" value="1"/>
</dbReference>
<keyword evidence="4 10" id="KW-1134">Transmembrane beta strand</keyword>
<evidence type="ECO:0000256" key="6">
    <source>
        <dbReference type="ARBA" id="ARBA00023077"/>
    </source>
</evidence>
<dbReference type="InterPro" id="IPR010105">
    <property type="entry name" value="TonB_sidphr_rcpt"/>
</dbReference>
<dbReference type="InterPro" id="IPR000531">
    <property type="entry name" value="Beta-barrel_TonB"/>
</dbReference>
<keyword evidence="7 10" id="KW-0472">Membrane</keyword>
<dbReference type="InterPro" id="IPR039426">
    <property type="entry name" value="TonB-dep_rcpt-like"/>
</dbReference>
<evidence type="ECO:0000256" key="4">
    <source>
        <dbReference type="ARBA" id="ARBA00022452"/>
    </source>
</evidence>
<evidence type="ECO:0000256" key="7">
    <source>
        <dbReference type="ARBA" id="ARBA00023136"/>
    </source>
</evidence>
<evidence type="ECO:0000256" key="12">
    <source>
        <dbReference type="SAM" id="SignalP"/>
    </source>
</evidence>
<dbReference type="PROSITE" id="PS52016">
    <property type="entry name" value="TONB_DEPENDENT_REC_3"/>
    <property type="match status" value="1"/>
</dbReference>
<evidence type="ECO:0000256" key="11">
    <source>
        <dbReference type="RuleBase" id="RU003357"/>
    </source>
</evidence>
<gene>
    <name evidence="15" type="ORF">N4T56_17725</name>
</gene>
<dbReference type="NCBIfam" id="TIGR01783">
    <property type="entry name" value="TonB-siderophor"/>
    <property type="match status" value="1"/>
</dbReference>
<dbReference type="PANTHER" id="PTHR32552">
    <property type="entry name" value="FERRICHROME IRON RECEPTOR-RELATED"/>
    <property type="match status" value="1"/>
</dbReference>
<dbReference type="InterPro" id="IPR012910">
    <property type="entry name" value="Plug_dom"/>
</dbReference>
<dbReference type="Gene3D" id="2.40.170.20">
    <property type="entry name" value="TonB-dependent receptor, beta-barrel domain"/>
    <property type="match status" value="1"/>
</dbReference>
<reference evidence="15" key="1">
    <citation type="submission" date="2022-09" db="EMBL/GenBank/DDBJ databases">
        <title>Shewanella sp. KJ10-1 sp.nov, isolated from marine algae.</title>
        <authorList>
            <person name="Butt M."/>
            <person name="Lee J.K."/>
            <person name="Kim J.M."/>
            <person name="Choi D.G."/>
        </authorList>
    </citation>
    <scope>NUCLEOTIDE SEQUENCE</scope>
    <source>
        <strain evidence="15">KJ10-1</strain>
    </source>
</reference>
<protein>
    <submittedName>
        <fullName evidence="15">TonB-dependent siderophore receptor</fullName>
    </submittedName>
</protein>
<proteinExistence type="inferred from homology"/>
<dbReference type="Pfam" id="PF00593">
    <property type="entry name" value="TonB_dep_Rec_b-barrel"/>
    <property type="match status" value="1"/>
</dbReference>
<comment type="caution">
    <text evidence="15">The sequence shown here is derived from an EMBL/GenBank/DDBJ whole genome shotgun (WGS) entry which is preliminary data.</text>
</comment>
<feature type="signal peptide" evidence="12">
    <location>
        <begin position="1"/>
        <end position="22"/>
    </location>
</feature>
<feature type="domain" description="TonB-dependent receptor-like beta-barrel" evidence="13">
    <location>
        <begin position="253"/>
        <end position="687"/>
    </location>
</feature>
<accession>A0ABT2P5S1</accession>
<dbReference type="InterPro" id="IPR036942">
    <property type="entry name" value="Beta-barrel_TonB_sf"/>
</dbReference>
<evidence type="ECO:0000313" key="16">
    <source>
        <dbReference type="Proteomes" id="UP001431192"/>
    </source>
</evidence>
<comment type="similarity">
    <text evidence="2 10 11">Belongs to the TonB-dependent receptor family.</text>
</comment>
<keyword evidence="5 10" id="KW-0812">Transmembrane</keyword>
<organism evidence="15 16">
    <name type="scientific">Shewanella phaeophyticola</name>
    <dbReference type="NCBI Taxonomy" id="2978345"/>
    <lineage>
        <taxon>Bacteria</taxon>
        <taxon>Pseudomonadati</taxon>
        <taxon>Pseudomonadota</taxon>
        <taxon>Gammaproteobacteria</taxon>
        <taxon>Alteromonadales</taxon>
        <taxon>Shewanellaceae</taxon>
        <taxon>Shewanella</taxon>
    </lineage>
</organism>
<comment type="subcellular location">
    <subcellularLocation>
        <location evidence="1 10">Cell outer membrane</location>
        <topology evidence="1 10">Multi-pass membrane protein</topology>
    </subcellularLocation>
</comment>
<dbReference type="Proteomes" id="UP001431192">
    <property type="component" value="Unassembled WGS sequence"/>
</dbReference>
<keyword evidence="16" id="KW-1185">Reference proteome</keyword>
<evidence type="ECO:0000259" key="13">
    <source>
        <dbReference type="Pfam" id="PF00593"/>
    </source>
</evidence>
<dbReference type="InterPro" id="IPR037066">
    <property type="entry name" value="Plug_dom_sf"/>
</dbReference>
<feature type="domain" description="TonB-dependent receptor plug" evidence="14">
    <location>
        <begin position="68"/>
        <end position="165"/>
    </location>
</feature>
<evidence type="ECO:0000256" key="8">
    <source>
        <dbReference type="ARBA" id="ARBA00023170"/>
    </source>
</evidence>
<name>A0ABT2P5S1_9GAMM</name>
<dbReference type="Gene3D" id="2.170.130.10">
    <property type="entry name" value="TonB-dependent receptor, plug domain"/>
    <property type="match status" value="1"/>
</dbReference>
<evidence type="ECO:0000313" key="15">
    <source>
        <dbReference type="EMBL" id="MCT8987969.1"/>
    </source>
</evidence>
<dbReference type="RefSeq" id="WP_261734163.1">
    <property type="nucleotide sequence ID" value="NZ_JAODOQ010000001.1"/>
</dbReference>
<dbReference type="EMBL" id="JAODOQ010000001">
    <property type="protein sequence ID" value="MCT8987969.1"/>
    <property type="molecule type" value="Genomic_DNA"/>
</dbReference>
<sequence>MKLNKISLAVLCAISLSQHVIAADAPLDANNDTQHTDNIEKIEVTGSYIAGYNAHSVSGASRLDLAIIDIPQSVSVITEAQMQDFQLHDINAALDSATGVNVERIETDRTYYTARGFDITNFQIDGIGLPLTSGNNHADEDTAIYDRIEVIRGANGLMTGVGNPSATINFIRKRPTADNQLTVSGTYGSFNNTRIEADGSVRLNDTFAARAVAVTQSKDSYLDRYETDKNVFYVFLEANLTDDTSLSLSHSYINNDATGNNWGALPLFYTDGSATNYDSSTNTSADWSNWQVVKNNTVFELSHHFNDDWRLRATYSHKTTDEDTELFYVYGTPDKETELGLTGYGSEYDLDDQSDLVDIYVDGNFSLFGREHQLVAGVNYSKMSYTDSSLYDYTTGNGFPVMPDLNTWDGDTPMPTFADGLRGSDVTRKQQAAYFTGRFSVVDDLHVIVGGRYNDWQAEGESYEVNQDADYDKFIPYLGAVYSFTPELVAYASYTENFVAQTEVDSVGVFLDPITGESREVGIKSELFNGRLIASLAYFDVEQTNIAVLDPETAELPIDMQTYYGADGISSTGFEFEVAGEIYPGLNASIGYTDFDIEGDDTVAAYTPSKLLKFAATYDFETIEGLSIGMNMRWQDDISRNQGVVAEGFDNAGAEIITKQDAYAVIDLMAKYQITENLGLAVNANNVGDEKYINSLYWAQGYYGAPANYSATLSWKNVTDNPLEHIATL</sequence>
<evidence type="ECO:0000256" key="1">
    <source>
        <dbReference type="ARBA" id="ARBA00004571"/>
    </source>
</evidence>
<keyword evidence="9 10" id="KW-0998">Cell outer membrane</keyword>
<keyword evidence="12" id="KW-0732">Signal</keyword>
<keyword evidence="8 15" id="KW-0675">Receptor</keyword>
<keyword evidence="3 10" id="KW-0813">Transport</keyword>